<dbReference type="GeneID" id="63796358"/>
<proteinExistence type="predicted"/>
<name>A0A364L5M9_TALAM</name>
<dbReference type="Proteomes" id="UP000249363">
    <property type="component" value="Unassembled WGS sequence"/>
</dbReference>
<keyword evidence="2" id="KW-1185">Reference proteome</keyword>
<dbReference type="OrthoDB" id="4540726at2759"/>
<comment type="caution">
    <text evidence="1">The sequence shown here is derived from an EMBL/GenBank/DDBJ whole genome shotgun (WGS) entry which is preliminary data.</text>
</comment>
<dbReference type="EMBL" id="MIKG01000014">
    <property type="protein sequence ID" value="RAO71130.1"/>
    <property type="molecule type" value="Genomic_DNA"/>
</dbReference>
<sequence>MFSNFSQFVYITGSFQKLARRSEQLDAEWSRFNEAQAAREAEIRRPAKHVDVMPDNEYQRIQDTKAYTKNRFKELKETREQQLRCTRNLVFLFFGGDEDLLERDVAEMLFNPEAKKKTAEKEELEKTDDYKRNQAAAKRISEGISAALLMRSQARSDPFTQGERHGTEYLHTTNNFHPEVVLVTSYNSEEDSLSDFAYQLGFRRNQTPGFIKGTTTEIVREPRTGSLAKAVIDRLEKDRKSDQYPTEVEQKILGDFFADETAQKAMEVLLTECAISFNNLAQLLVDIIKIANGRIPENSQPVPTEQFEKPLDQAREDVNKFKSRAGKDYFK</sequence>
<evidence type="ECO:0000313" key="2">
    <source>
        <dbReference type="Proteomes" id="UP000249363"/>
    </source>
</evidence>
<protein>
    <submittedName>
        <fullName evidence="1">Uncharacterized protein</fullName>
    </submittedName>
</protein>
<dbReference type="RefSeq" id="XP_040735646.1">
    <property type="nucleotide sequence ID" value="XM_040879806.1"/>
</dbReference>
<organism evidence="1 2">
    <name type="scientific">Talaromyces amestolkiae</name>
    <dbReference type="NCBI Taxonomy" id="1196081"/>
    <lineage>
        <taxon>Eukaryota</taxon>
        <taxon>Fungi</taxon>
        <taxon>Dikarya</taxon>
        <taxon>Ascomycota</taxon>
        <taxon>Pezizomycotina</taxon>
        <taxon>Eurotiomycetes</taxon>
        <taxon>Eurotiomycetidae</taxon>
        <taxon>Eurotiales</taxon>
        <taxon>Trichocomaceae</taxon>
        <taxon>Talaromyces</taxon>
        <taxon>Talaromyces sect. Talaromyces</taxon>
    </lineage>
</organism>
<evidence type="ECO:0000313" key="1">
    <source>
        <dbReference type="EMBL" id="RAO71130.1"/>
    </source>
</evidence>
<gene>
    <name evidence="1" type="ORF">BHQ10_007142</name>
</gene>
<reference evidence="1 2" key="1">
    <citation type="journal article" date="2017" name="Biotechnol. Biofuels">
        <title>Differential beta-glucosidase expression as a function of carbon source availability in Talaromyces amestolkiae: a genomic and proteomic approach.</title>
        <authorList>
            <person name="de Eugenio L.I."/>
            <person name="Mendez-Liter J.A."/>
            <person name="Nieto-Dominguez M."/>
            <person name="Alonso L."/>
            <person name="Gil-Munoz J."/>
            <person name="Barriuso J."/>
            <person name="Prieto A."/>
            <person name="Martinez M.J."/>
        </authorList>
    </citation>
    <scope>NUCLEOTIDE SEQUENCE [LARGE SCALE GENOMIC DNA]</scope>
    <source>
        <strain evidence="1 2">CIB</strain>
    </source>
</reference>
<accession>A0A364L5M9</accession>
<dbReference type="AlphaFoldDB" id="A0A364L5M9"/>